<dbReference type="PROSITE" id="PS50109">
    <property type="entry name" value="HIS_KIN"/>
    <property type="match status" value="1"/>
</dbReference>
<dbReference type="InterPro" id="IPR036890">
    <property type="entry name" value="HATPase_C_sf"/>
</dbReference>
<dbReference type="SUPFAM" id="SSF158472">
    <property type="entry name" value="HAMP domain-like"/>
    <property type="match status" value="1"/>
</dbReference>
<dbReference type="Pfam" id="PF00672">
    <property type="entry name" value="HAMP"/>
    <property type="match status" value="1"/>
</dbReference>
<keyword evidence="7 14" id="KW-0418">Kinase</keyword>
<evidence type="ECO:0000313" key="14">
    <source>
        <dbReference type="EMBL" id="RCG29440.1"/>
    </source>
</evidence>
<dbReference type="Pfam" id="PF02518">
    <property type="entry name" value="HATPase_c"/>
    <property type="match status" value="1"/>
</dbReference>
<dbReference type="InterPro" id="IPR036097">
    <property type="entry name" value="HisK_dim/P_sf"/>
</dbReference>
<keyword evidence="8 11" id="KW-1133">Transmembrane helix</keyword>
<comment type="catalytic activity">
    <reaction evidence="1">
        <text>ATP + protein L-histidine = ADP + protein N-phospho-L-histidine.</text>
        <dbReference type="EC" id="2.7.13.3"/>
    </reaction>
</comment>
<dbReference type="InterPro" id="IPR005467">
    <property type="entry name" value="His_kinase_dom"/>
</dbReference>
<evidence type="ECO:0000259" key="13">
    <source>
        <dbReference type="PROSITE" id="PS50885"/>
    </source>
</evidence>
<name>A0A367FII6_9ACTN</name>
<evidence type="ECO:0000259" key="12">
    <source>
        <dbReference type="PROSITE" id="PS50109"/>
    </source>
</evidence>
<evidence type="ECO:0000256" key="3">
    <source>
        <dbReference type="ARBA" id="ARBA00012438"/>
    </source>
</evidence>
<reference evidence="14 15" key="1">
    <citation type="submission" date="2018-06" db="EMBL/GenBank/DDBJ databases">
        <title>Sphaerisporangium craniellae sp. nov., isolated from a marine sponge in the South China Sea.</title>
        <authorList>
            <person name="Li L."/>
        </authorList>
    </citation>
    <scope>NUCLEOTIDE SEQUENCE [LARGE SCALE GENOMIC DNA]</scope>
    <source>
        <strain evidence="14 15">CCTCC AA 208026</strain>
    </source>
</reference>
<dbReference type="Gene3D" id="3.30.565.10">
    <property type="entry name" value="Histidine kinase-like ATPase, C-terminal domain"/>
    <property type="match status" value="1"/>
</dbReference>
<sequence>MSGPTRGGRRSLGSRLTLLVAAAVALAIAVCAATCWFLVRDVLDRQLNDSLNQPPLDGRTAAMIRRDCAEQPTGAEPPGPFLRLQQIVTAEGARCAQGWDAVKVVPADERVARVPGGRLLRDGVTESGDAVRVLTVNIGPGVAVSAARSLSGMDATLRVLALTLAGVAALGVLGAATAGRLVSRAALRPVERLTGAVEHIARTEDLATRIPVDGDDEIARLGTSFNAMTAALAGSRERQLQLVADAGHELRTPLTSLRANVDLLLHSENSGRPLDPGARRRLLAGLKAQMTEMSSLVGDLLELSRVSEGEEPVPGLPFHDVVETALARARLRAGEVRVHADLAEWYVHGREGALERAVVNLLDNAVKFSPPGGVVRVRLAGGELTVRDHGPGIPEDELPHVFERFWRSSAARSMSGSGLGLAIVAQAVRDAGGEVTLANAAGGGILATVRLPGRAHSQTGLMKA</sequence>
<comment type="subcellular location">
    <subcellularLocation>
        <location evidence="2">Cell membrane</location>
    </subcellularLocation>
</comment>
<evidence type="ECO:0000256" key="11">
    <source>
        <dbReference type="SAM" id="Phobius"/>
    </source>
</evidence>
<dbReference type="InterPro" id="IPR004358">
    <property type="entry name" value="Sig_transdc_His_kin-like_C"/>
</dbReference>
<dbReference type="PANTHER" id="PTHR45436">
    <property type="entry name" value="SENSOR HISTIDINE KINASE YKOH"/>
    <property type="match status" value="1"/>
</dbReference>
<evidence type="ECO:0000313" key="15">
    <source>
        <dbReference type="Proteomes" id="UP000253094"/>
    </source>
</evidence>
<comment type="caution">
    <text evidence="14">The sequence shown here is derived from an EMBL/GenBank/DDBJ whole genome shotgun (WGS) entry which is preliminary data.</text>
</comment>
<dbReference type="InterPro" id="IPR003594">
    <property type="entry name" value="HATPase_dom"/>
</dbReference>
<dbReference type="SMART" id="SM00304">
    <property type="entry name" value="HAMP"/>
    <property type="match status" value="1"/>
</dbReference>
<evidence type="ECO:0000256" key="6">
    <source>
        <dbReference type="ARBA" id="ARBA00022692"/>
    </source>
</evidence>
<dbReference type="SUPFAM" id="SSF55874">
    <property type="entry name" value="ATPase domain of HSP90 chaperone/DNA topoisomerase II/histidine kinase"/>
    <property type="match status" value="1"/>
</dbReference>
<evidence type="ECO:0000256" key="8">
    <source>
        <dbReference type="ARBA" id="ARBA00022989"/>
    </source>
</evidence>
<gene>
    <name evidence="14" type="ORF">DQ384_20555</name>
</gene>
<keyword evidence="5" id="KW-0808">Transferase</keyword>
<dbReference type="AlphaFoldDB" id="A0A367FII6"/>
<dbReference type="GO" id="GO:0005886">
    <property type="term" value="C:plasma membrane"/>
    <property type="evidence" value="ECO:0007669"/>
    <property type="project" value="UniProtKB-SubCell"/>
</dbReference>
<evidence type="ECO:0000256" key="5">
    <source>
        <dbReference type="ARBA" id="ARBA00022679"/>
    </source>
</evidence>
<dbReference type="Gene3D" id="6.10.340.10">
    <property type="match status" value="1"/>
</dbReference>
<feature type="transmembrane region" description="Helical" evidence="11">
    <location>
        <begin position="159"/>
        <end position="182"/>
    </location>
</feature>
<evidence type="ECO:0000256" key="9">
    <source>
        <dbReference type="ARBA" id="ARBA00023012"/>
    </source>
</evidence>
<keyword evidence="6 11" id="KW-0812">Transmembrane</keyword>
<dbReference type="RefSeq" id="WP_114030477.1">
    <property type="nucleotide sequence ID" value="NZ_QOIL01000011.1"/>
</dbReference>
<organism evidence="14 15">
    <name type="scientific">Sphaerisporangium album</name>
    <dbReference type="NCBI Taxonomy" id="509200"/>
    <lineage>
        <taxon>Bacteria</taxon>
        <taxon>Bacillati</taxon>
        <taxon>Actinomycetota</taxon>
        <taxon>Actinomycetes</taxon>
        <taxon>Streptosporangiales</taxon>
        <taxon>Streptosporangiaceae</taxon>
        <taxon>Sphaerisporangium</taxon>
    </lineage>
</organism>
<dbReference type="CDD" id="cd00075">
    <property type="entry name" value="HATPase"/>
    <property type="match status" value="1"/>
</dbReference>
<dbReference type="InterPro" id="IPR003660">
    <property type="entry name" value="HAMP_dom"/>
</dbReference>
<dbReference type="InterPro" id="IPR003661">
    <property type="entry name" value="HisK_dim/P_dom"/>
</dbReference>
<evidence type="ECO:0000256" key="2">
    <source>
        <dbReference type="ARBA" id="ARBA00004236"/>
    </source>
</evidence>
<dbReference type="SMART" id="SM00388">
    <property type="entry name" value="HisKA"/>
    <property type="match status" value="1"/>
</dbReference>
<dbReference type="PRINTS" id="PR00344">
    <property type="entry name" value="BCTRLSENSOR"/>
</dbReference>
<proteinExistence type="predicted"/>
<feature type="domain" description="Histidine kinase" evidence="12">
    <location>
        <begin position="245"/>
        <end position="455"/>
    </location>
</feature>
<keyword evidence="10 11" id="KW-0472">Membrane</keyword>
<feature type="domain" description="HAMP" evidence="13">
    <location>
        <begin position="184"/>
        <end position="237"/>
    </location>
</feature>
<keyword evidence="15" id="KW-1185">Reference proteome</keyword>
<dbReference type="Proteomes" id="UP000253094">
    <property type="component" value="Unassembled WGS sequence"/>
</dbReference>
<dbReference type="GO" id="GO:0000155">
    <property type="term" value="F:phosphorelay sensor kinase activity"/>
    <property type="evidence" value="ECO:0007669"/>
    <property type="project" value="InterPro"/>
</dbReference>
<accession>A0A367FII6</accession>
<keyword evidence="4" id="KW-0597">Phosphoprotein</keyword>
<dbReference type="CDD" id="cd00082">
    <property type="entry name" value="HisKA"/>
    <property type="match status" value="1"/>
</dbReference>
<protein>
    <recommendedName>
        <fullName evidence="3">histidine kinase</fullName>
        <ecNumber evidence="3">2.7.13.3</ecNumber>
    </recommendedName>
</protein>
<dbReference type="EC" id="2.7.13.3" evidence="3"/>
<dbReference type="SMART" id="SM00387">
    <property type="entry name" value="HATPase_c"/>
    <property type="match status" value="1"/>
</dbReference>
<dbReference type="CDD" id="cd06225">
    <property type="entry name" value="HAMP"/>
    <property type="match status" value="1"/>
</dbReference>
<dbReference type="SUPFAM" id="SSF47384">
    <property type="entry name" value="Homodimeric domain of signal transducing histidine kinase"/>
    <property type="match status" value="1"/>
</dbReference>
<dbReference type="Pfam" id="PF00512">
    <property type="entry name" value="HisKA"/>
    <property type="match status" value="1"/>
</dbReference>
<dbReference type="InterPro" id="IPR050428">
    <property type="entry name" value="TCS_sensor_his_kinase"/>
</dbReference>
<dbReference type="PROSITE" id="PS50885">
    <property type="entry name" value="HAMP"/>
    <property type="match status" value="1"/>
</dbReference>
<dbReference type="OrthoDB" id="9786919at2"/>
<dbReference type="PANTHER" id="PTHR45436:SF5">
    <property type="entry name" value="SENSOR HISTIDINE KINASE TRCS"/>
    <property type="match status" value="1"/>
</dbReference>
<evidence type="ECO:0000256" key="7">
    <source>
        <dbReference type="ARBA" id="ARBA00022777"/>
    </source>
</evidence>
<keyword evidence="9" id="KW-0902">Two-component regulatory system</keyword>
<feature type="transmembrane region" description="Helical" evidence="11">
    <location>
        <begin position="16"/>
        <end position="39"/>
    </location>
</feature>
<dbReference type="Gene3D" id="1.10.287.130">
    <property type="match status" value="1"/>
</dbReference>
<dbReference type="EMBL" id="QOIL01000011">
    <property type="protein sequence ID" value="RCG29440.1"/>
    <property type="molecule type" value="Genomic_DNA"/>
</dbReference>
<evidence type="ECO:0000256" key="1">
    <source>
        <dbReference type="ARBA" id="ARBA00000085"/>
    </source>
</evidence>
<evidence type="ECO:0000256" key="10">
    <source>
        <dbReference type="ARBA" id="ARBA00023136"/>
    </source>
</evidence>
<evidence type="ECO:0000256" key="4">
    <source>
        <dbReference type="ARBA" id="ARBA00022553"/>
    </source>
</evidence>